<organism evidence="2 3">
    <name type="scientific">Endocarpon pusillum</name>
    <dbReference type="NCBI Taxonomy" id="364733"/>
    <lineage>
        <taxon>Eukaryota</taxon>
        <taxon>Fungi</taxon>
        <taxon>Dikarya</taxon>
        <taxon>Ascomycota</taxon>
        <taxon>Pezizomycotina</taxon>
        <taxon>Eurotiomycetes</taxon>
        <taxon>Chaetothyriomycetidae</taxon>
        <taxon>Verrucariales</taxon>
        <taxon>Verrucariaceae</taxon>
        <taxon>Endocarpon</taxon>
    </lineage>
</organism>
<dbReference type="AlphaFoldDB" id="A0A8H7AJG0"/>
<dbReference type="SMART" id="SM00198">
    <property type="entry name" value="SCP"/>
    <property type="match status" value="1"/>
</dbReference>
<keyword evidence="3" id="KW-1185">Reference proteome</keyword>
<comment type="caution">
    <text evidence="2">The sequence shown here is derived from an EMBL/GenBank/DDBJ whole genome shotgun (WGS) entry which is preliminary data.</text>
</comment>
<accession>A0A8H7AJG0</accession>
<dbReference type="OrthoDB" id="337038at2759"/>
<proteinExistence type="predicted"/>
<dbReference type="SUPFAM" id="SSF55797">
    <property type="entry name" value="PR-1-like"/>
    <property type="match status" value="1"/>
</dbReference>
<dbReference type="PROSITE" id="PS01009">
    <property type="entry name" value="CRISP_1"/>
    <property type="match status" value="1"/>
</dbReference>
<dbReference type="Pfam" id="PF00188">
    <property type="entry name" value="CAP"/>
    <property type="match status" value="1"/>
</dbReference>
<reference evidence="2" key="1">
    <citation type="submission" date="2020-02" db="EMBL/GenBank/DDBJ databases">
        <authorList>
            <person name="Palmer J.M."/>
        </authorList>
    </citation>
    <scope>NUCLEOTIDE SEQUENCE</scope>
    <source>
        <strain evidence="2">EPUS1.4</strain>
        <tissue evidence="2">Thallus</tissue>
    </source>
</reference>
<dbReference type="PRINTS" id="PR00837">
    <property type="entry name" value="V5TPXLIKE"/>
</dbReference>
<name>A0A8H7AJG0_9EURO</name>
<dbReference type="InterPro" id="IPR014044">
    <property type="entry name" value="CAP_dom"/>
</dbReference>
<dbReference type="EMBL" id="JAACFV010000046">
    <property type="protein sequence ID" value="KAF7509057.1"/>
    <property type="molecule type" value="Genomic_DNA"/>
</dbReference>
<sequence length="315" mass="33549">MLNVPLPSIPCLSLPRKTALLDCITHSLRREQPSILKAMRLTSSTLGWFLLGSSLVSARDAILDRAAKMVTVYAPAPTFTPPPSYTAVPSLIDSALNSTNDFRSQHNANPLAWNTSLANAASSWASKCQWKHSGGPTGENLAIGYPDMTSAIDAWGNERSMYDFSAPTGFSEKTGHFTQLVWKDTTSVGCAAMDCTGRNSLKGFMVVCEYWPPGNVVGQGNSYFRTNVQAQVHLEVRRSSESTKQETTSLTSTMQTGTATVVEVVTSAEFMATRSQSTALALGGEAAADQLEAKAMGQWAIGVAIAAMIVAGAIG</sequence>
<protein>
    <recommendedName>
        <fullName evidence="1">SCP domain-containing protein</fullName>
    </recommendedName>
</protein>
<evidence type="ECO:0000313" key="3">
    <source>
        <dbReference type="Proteomes" id="UP000606974"/>
    </source>
</evidence>
<dbReference type="PANTHER" id="PTHR10334">
    <property type="entry name" value="CYSTEINE-RICH SECRETORY PROTEIN-RELATED"/>
    <property type="match status" value="1"/>
</dbReference>
<dbReference type="Proteomes" id="UP000606974">
    <property type="component" value="Unassembled WGS sequence"/>
</dbReference>
<dbReference type="Gene3D" id="3.40.33.10">
    <property type="entry name" value="CAP"/>
    <property type="match status" value="1"/>
</dbReference>
<dbReference type="GO" id="GO:0005576">
    <property type="term" value="C:extracellular region"/>
    <property type="evidence" value="ECO:0007669"/>
    <property type="project" value="InterPro"/>
</dbReference>
<dbReference type="InterPro" id="IPR001283">
    <property type="entry name" value="CRISP-related"/>
</dbReference>
<feature type="domain" description="SCP" evidence="1">
    <location>
        <begin position="90"/>
        <end position="218"/>
    </location>
</feature>
<dbReference type="InterPro" id="IPR035940">
    <property type="entry name" value="CAP_sf"/>
</dbReference>
<evidence type="ECO:0000313" key="2">
    <source>
        <dbReference type="EMBL" id="KAF7509057.1"/>
    </source>
</evidence>
<evidence type="ECO:0000259" key="1">
    <source>
        <dbReference type="SMART" id="SM00198"/>
    </source>
</evidence>
<dbReference type="InterPro" id="IPR018244">
    <property type="entry name" value="Allrgn_V5/Tpx1_CS"/>
</dbReference>
<gene>
    <name evidence="2" type="ORF">GJ744_008452</name>
</gene>